<keyword evidence="5 9" id="KW-0269">Exonuclease</keyword>
<keyword evidence="4" id="KW-0378">Hydrolase</keyword>
<feature type="domain" description="DHHA1" evidence="7">
    <location>
        <begin position="358"/>
        <end position="445"/>
    </location>
</feature>
<keyword evidence="3" id="KW-0540">Nuclease</keyword>
<dbReference type="InterPro" id="IPR041122">
    <property type="entry name" value="RecJ_OB"/>
</dbReference>
<dbReference type="EMBL" id="AWVI01000023">
    <property type="protein sequence ID" value="ERK46475.1"/>
    <property type="molecule type" value="Genomic_DNA"/>
</dbReference>
<protein>
    <recommendedName>
        <fullName evidence="2">Single-stranded-DNA-specific exonuclease RecJ</fullName>
    </recommendedName>
</protein>
<dbReference type="InterPro" id="IPR051673">
    <property type="entry name" value="SSDNA_exonuclease_RecJ"/>
</dbReference>
<name>U2P7M5_9FIRM</name>
<proteinExistence type="inferred from homology"/>
<dbReference type="Gene3D" id="3.10.310.30">
    <property type="match status" value="1"/>
</dbReference>
<dbReference type="Pfam" id="PF17768">
    <property type="entry name" value="RecJ_OB"/>
    <property type="match status" value="1"/>
</dbReference>
<evidence type="ECO:0000313" key="10">
    <source>
        <dbReference type="Proteomes" id="UP000016658"/>
    </source>
</evidence>
<evidence type="ECO:0000256" key="1">
    <source>
        <dbReference type="ARBA" id="ARBA00005915"/>
    </source>
</evidence>
<dbReference type="Pfam" id="PF02272">
    <property type="entry name" value="DHHA1"/>
    <property type="match status" value="1"/>
</dbReference>
<sequence length="561" mass="63696">MNKIAVFPLIVRKERISFFFCDHVKELFFLDEWTNPFYLIYNLRMENLSMLAQKVLSMLEKDQTKWAEWTQLKDLYPVSESDAVKGFVDIIKQAKKDQDKVIVAGDYDCDGIMATTIMVRGLRKFGIECGFYIPNRIREGYGLNVDTVRLAHQRGYKIIVTVDNGVKASKALSLAKELGMKVIVTDHHTIEEDVDCELLVHPTVMEEQFHTLCGAGVAYECIRALRTDTEYELELACVASIGDVMQVTNQTRAIIQNGLKVLNREKENHLFAFASDRILNETSVGFQIVPKLNAIGRLSNLGNVNNVVRYFLSEDIKEITSMQAQINHINDLRKKMSEQMCKDALKKCHTSQPILFVNDASFHEGIIGLVAGSLSSSYQKPVIVMTNNEQGFKASMRAPDGFDCMEFLKDFSGFQEIGGHKQAAGFSIDLQDLDEFVKYIRQKIQVYSWQAKPLDTLLVNEEDISIASIESLDVMRPFGPGFVCPLFELNDVQIKSVFDIQNGKHRKFTLQSGLQCMNFNQSDLDRDKSVISIAGFIGNVQINQYRGKKQATFIIEKIKYK</sequence>
<dbReference type="InterPro" id="IPR001667">
    <property type="entry name" value="DDH_dom"/>
</dbReference>
<evidence type="ECO:0000256" key="2">
    <source>
        <dbReference type="ARBA" id="ARBA00019841"/>
    </source>
</evidence>
<dbReference type="PANTHER" id="PTHR30255">
    <property type="entry name" value="SINGLE-STRANDED-DNA-SPECIFIC EXONUCLEASE RECJ"/>
    <property type="match status" value="1"/>
</dbReference>
<dbReference type="PATRIC" id="fig|649755.3.peg.506"/>
<dbReference type="Gene3D" id="3.90.1640.30">
    <property type="match status" value="1"/>
</dbReference>
<evidence type="ECO:0000259" key="6">
    <source>
        <dbReference type="Pfam" id="PF01368"/>
    </source>
</evidence>
<gene>
    <name evidence="9" type="ORF">HMPREF0367_00549</name>
</gene>
<feature type="domain" description="DDH" evidence="6">
    <location>
        <begin position="100"/>
        <end position="231"/>
    </location>
</feature>
<dbReference type="HOGENOM" id="CLU_009736_5_2_9"/>
<organism evidence="9 10">
    <name type="scientific">Faecalitalea cylindroides ATCC 27803</name>
    <dbReference type="NCBI Taxonomy" id="649755"/>
    <lineage>
        <taxon>Bacteria</taxon>
        <taxon>Bacillati</taxon>
        <taxon>Bacillota</taxon>
        <taxon>Erysipelotrichia</taxon>
        <taxon>Erysipelotrichales</taxon>
        <taxon>Erysipelotrichaceae</taxon>
        <taxon>Faecalitalea</taxon>
    </lineage>
</organism>
<evidence type="ECO:0000259" key="8">
    <source>
        <dbReference type="Pfam" id="PF17768"/>
    </source>
</evidence>
<dbReference type="Pfam" id="PF01368">
    <property type="entry name" value="DHH"/>
    <property type="match status" value="1"/>
</dbReference>
<dbReference type="InterPro" id="IPR038763">
    <property type="entry name" value="DHH_sf"/>
</dbReference>
<reference evidence="9 10" key="1">
    <citation type="submission" date="2013-06" db="EMBL/GenBank/DDBJ databases">
        <authorList>
            <person name="Weinstock G."/>
            <person name="Sodergren E."/>
            <person name="Lobos E.A."/>
            <person name="Fulton L."/>
            <person name="Fulton R."/>
            <person name="Courtney L."/>
            <person name="Fronick C."/>
            <person name="O'Laughlin M."/>
            <person name="Godfrey J."/>
            <person name="Wilson R.M."/>
            <person name="Miner T."/>
            <person name="Farmer C."/>
            <person name="Delehaunty K."/>
            <person name="Cordes M."/>
            <person name="Minx P."/>
            <person name="Tomlinson C."/>
            <person name="Chen J."/>
            <person name="Wollam A."/>
            <person name="Pepin K.H."/>
            <person name="Bhonagiri V."/>
            <person name="Zhang X."/>
            <person name="Warren W."/>
            <person name="Mitreva M."/>
            <person name="Mardis E.R."/>
            <person name="Wilson R.K."/>
        </authorList>
    </citation>
    <scope>NUCLEOTIDE SEQUENCE [LARGE SCALE GENOMIC DNA]</scope>
    <source>
        <strain evidence="9 10">ATCC 27803</strain>
    </source>
</reference>
<dbReference type="SUPFAM" id="SSF64182">
    <property type="entry name" value="DHH phosphoesterases"/>
    <property type="match status" value="1"/>
</dbReference>
<dbReference type="OrthoDB" id="9809852at2"/>
<evidence type="ECO:0000313" key="9">
    <source>
        <dbReference type="EMBL" id="ERK46475.1"/>
    </source>
</evidence>
<dbReference type="GO" id="GO:0004527">
    <property type="term" value="F:exonuclease activity"/>
    <property type="evidence" value="ECO:0007669"/>
    <property type="project" value="UniProtKB-KW"/>
</dbReference>
<comment type="caution">
    <text evidence="9">The sequence shown here is derived from an EMBL/GenBank/DDBJ whole genome shotgun (WGS) entry which is preliminary data.</text>
</comment>
<dbReference type="Proteomes" id="UP000016658">
    <property type="component" value="Unassembled WGS sequence"/>
</dbReference>
<evidence type="ECO:0000256" key="5">
    <source>
        <dbReference type="ARBA" id="ARBA00022839"/>
    </source>
</evidence>
<comment type="similarity">
    <text evidence="1">Belongs to the RecJ family.</text>
</comment>
<evidence type="ECO:0000256" key="3">
    <source>
        <dbReference type="ARBA" id="ARBA00022722"/>
    </source>
</evidence>
<dbReference type="AlphaFoldDB" id="U2P7M5"/>
<feature type="domain" description="RecJ OB" evidence="8">
    <location>
        <begin position="459"/>
        <end position="556"/>
    </location>
</feature>
<evidence type="ECO:0000259" key="7">
    <source>
        <dbReference type="Pfam" id="PF02272"/>
    </source>
</evidence>
<accession>U2P7M5</accession>
<dbReference type="InterPro" id="IPR003156">
    <property type="entry name" value="DHHA1_dom"/>
</dbReference>
<dbReference type="PANTHER" id="PTHR30255:SF2">
    <property type="entry name" value="SINGLE-STRANDED-DNA-SPECIFIC EXONUCLEASE RECJ"/>
    <property type="match status" value="1"/>
</dbReference>
<evidence type="ECO:0000256" key="4">
    <source>
        <dbReference type="ARBA" id="ARBA00022801"/>
    </source>
</evidence>
<dbReference type="GO" id="GO:0003676">
    <property type="term" value="F:nucleic acid binding"/>
    <property type="evidence" value="ECO:0007669"/>
    <property type="project" value="InterPro"/>
</dbReference>